<sequence>MSDTPVVVGVDGSSYSITAAKWAAGEAEARRAHQLRFVMVTEDPLRDDEAWEIIGSVVDQLKSGHTGLEVSSEVEHGHPADVLVRQSDGAQLVVVGSRGQSALSAILIGSVSFKVAMHAHCPIVVVRSTATSGGPVVVGLDNSPYSRAALRYAFDAAARYEAELVAMRVWRDVGYAPSVPTLAEEMTELREEAQRGLAEQLSGWSERYPDVQVHKVVQRGHPVAELAAAADQARLLVVGHHGRGEFSGLLGSVAAGVIQHAPCPVAVVRGEHG</sequence>
<dbReference type="InterPro" id="IPR014729">
    <property type="entry name" value="Rossmann-like_a/b/a_fold"/>
</dbReference>
<evidence type="ECO:0000256" key="3">
    <source>
        <dbReference type="ARBA" id="ARBA00022840"/>
    </source>
</evidence>
<feature type="domain" description="UspA" evidence="4">
    <location>
        <begin position="135"/>
        <end position="269"/>
    </location>
</feature>
<dbReference type="GO" id="GO:0005524">
    <property type="term" value="F:ATP binding"/>
    <property type="evidence" value="ECO:0007669"/>
    <property type="project" value="UniProtKB-KW"/>
</dbReference>
<keyword evidence="3" id="KW-0067">ATP-binding</keyword>
<name>A0A840Q887_9PSEU</name>
<keyword evidence="2" id="KW-0547">Nucleotide-binding</keyword>
<evidence type="ECO:0000313" key="5">
    <source>
        <dbReference type="EMBL" id="MBB5156060.1"/>
    </source>
</evidence>
<dbReference type="RefSeq" id="WP_184727268.1">
    <property type="nucleotide sequence ID" value="NZ_JACHIW010000001.1"/>
</dbReference>
<accession>A0A840Q887</accession>
<reference evidence="5 6" key="1">
    <citation type="submission" date="2020-08" db="EMBL/GenBank/DDBJ databases">
        <title>Sequencing the genomes of 1000 actinobacteria strains.</title>
        <authorList>
            <person name="Klenk H.-P."/>
        </authorList>
    </citation>
    <scope>NUCLEOTIDE SEQUENCE [LARGE SCALE GENOMIC DNA]</scope>
    <source>
        <strain evidence="5 6">DSM 45584</strain>
    </source>
</reference>
<feature type="domain" description="UspA" evidence="4">
    <location>
        <begin position="5"/>
        <end position="127"/>
    </location>
</feature>
<dbReference type="SUPFAM" id="SSF52402">
    <property type="entry name" value="Adenine nucleotide alpha hydrolases-like"/>
    <property type="match status" value="2"/>
</dbReference>
<gene>
    <name evidence="5" type="ORF">BJ970_003594</name>
</gene>
<evidence type="ECO:0000259" key="4">
    <source>
        <dbReference type="Pfam" id="PF00582"/>
    </source>
</evidence>
<comment type="similarity">
    <text evidence="1">Belongs to the universal stress protein A family.</text>
</comment>
<keyword evidence="6" id="KW-1185">Reference proteome</keyword>
<evidence type="ECO:0000256" key="2">
    <source>
        <dbReference type="ARBA" id="ARBA00022741"/>
    </source>
</evidence>
<dbReference type="Gene3D" id="3.40.50.620">
    <property type="entry name" value="HUPs"/>
    <property type="match status" value="2"/>
</dbReference>
<comment type="caution">
    <text evidence="5">The sequence shown here is derived from an EMBL/GenBank/DDBJ whole genome shotgun (WGS) entry which is preliminary data.</text>
</comment>
<evidence type="ECO:0000256" key="1">
    <source>
        <dbReference type="ARBA" id="ARBA00008791"/>
    </source>
</evidence>
<organism evidence="5 6">
    <name type="scientific">Saccharopolyspora phatthalungensis</name>
    <dbReference type="NCBI Taxonomy" id="664693"/>
    <lineage>
        <taxon>Bacteria</taxon>
        <taxon>Bacillati</taxon>
        <taxon>Actinomycetota</taxon>
        <taxon>Actinomycetes</taxon>
        <taxon>Pseudonocardiales</taxon>
        <taxon>Pseudonocardiaceae</taxon>
        <taxon>Saccharopolyspora</taxon>
    </lineage>
</organism>
<dbReference type="Proteomes" id="UP000584374">
    <property type="component" value="Unassembled WGS sequence"/>
</dbReference>
<dbReference type="EMBL" id="JACHIW010000001">
    <property type="protein sequence ID" value="MBB5156060.1"/>
    <property type="molecule type" value="Genomic_DNA"/>
</dbReference>
<protein>
    <submittedName>
        <fullName evidence="5">Nucleotide-binding universal stress UspA family protein</fullName>
    </submittedName>
</protein>
<dbReference type="CDD" id="cd00293">
    <property type="entry name" value="USP-like"/>
    <property type="match status" value="1"/>
</dbReference>
<dbReference type="Pfam" id="PF00582">
    <property type="entry name" value="Usp"/>
    <property type="match status" value="2"/>
</dbReference>
<proteinExistence type="inferred from homology"/>
<dbReference type="PRINTS" id="PR01438">
    <property type="entry name" value="UNVRSLSTRESS"/>
</dbReference>
<dbReference type="InterPro" id="IPR006016">
    <property type="entry name" value="UspA"/>
</dbReference>
<dbReference type="PANTHER" id="PTHR46268">
    <property type="entry name" value="STRESS RESPONSE PROTEIN NHAX"/>
    <property type="match status" value="1"/>
</dbReference>
<evidence type="ECO:0000313" key="6">
    <source>
        <dbReference type="Proteomes" id="UP000584374"/>
    </source>
</evidence>
<dbReference type="AlphaFoldDB" id="A0A840Q887"/>
<dbReference type="PANTHER" id="PTHR46268:SF27">
    <property type="entry name" value="UNIVERSAL STRESS PROTEIN RV2623"/>
    <property type="match status" value="1"/>
</dbReference>
<dbReference type="InterPro" id="IPR006015">
    <property type="entry name" value="Universal_stress_UspA"/>
</dbReference>